<name>A0A0E9PNZ4_ANGAN</name>
<evidence type="ECO:0000313" key="1">
    <source>
        <dbReference type="EMBL" id="JAH06017.1"/>
    </source>
</evidence>
<reference evidence="1" key="2">
    <citation type="journal article" date="2015" name="Fish Shellfish Immunol.">
        <title>Early steps in the European eel (Anguilla anguilla)-Vibrio vulnificus interaction in the gills: Role of the RtxA13 toxin.</title>
        <authorList>
            <person name="Callol A."/>
            <person name="Pajuelo D."/>
            <person name="Ebbesson L."/>
            <person name="Teles M."/>
            <person name="MacKenzie S."/>
            <person name="Amaro C."/>
        </authorList>
    </citation>
    <scope>NUCLEOTIDE SEQUENCE</scope>
</reference>
<protein>
    <submittedName>
        <fullName evidence="1">Uncharacterized protein</fullName>
    </submittedName>
</protein>
<organism evidence="1">
    <name type="scientific">Anguilla anguilla</name>
    <name type="common">European freshwater eel</name>
    <name type="synonym">Muraena anguilla</name>
    <dbReference type="NCBI Taxonomy" id="7936"/>
    <lineage>
        <taxon>Eukaryota</taxon>
        <taxon>Metazoa</taxon>
        <taxon>Chordata</taxon>
        <taxon>Craniata</taxon>
        <taxon>Vertebrata</taxon>
        <taxon>Euteleostomi</taxon>
        <taxon>Actinopterygii</taxon>
        <taxon>Neopterygii</taxon>
        <taxon>Teleostei</taxon>
        <taxon>Anguilliformes</taxon>
        <taxon>Anguillidae</taxon>
        <taxon>Anguilla</taxon>
    </lineage>
</organism>
<sequence>MLHGTSDPKKEMTQVLHTVSNAGTQVHILSDELNSLVLKSSSTLDQRRNKKE</sequence>
<accession>A0A0E9PNZ4</accession>
<proteinExistence type="predicted"/>
<reference evidence="1" key="1">
    <citation type="submission" date="2014-11" db="EMBL/GenBank/DDBJ databases">
        <authorList>
            <person name="Amaro Gonzalez C."/>
        </authorList>
    </citation>
    <scope>NUCLEOTIDE SEQUENCE</scope>
</reference>
<dbReference type="AlphaFoldDB" id="A0A0E9PNZ4"/>
<dbReference type="EMBL" id="GBXM01102560">
    <property type="protein sequence ID" value="JAH06017.1"/>
    <property type="molecule type" value="Transcribed_RNA"/>
</dbReference>